<evidence type="ECO:0000256" key="1">
    <source>
        <dbReference type="SAM" id="Coils"/>
    </source>
</evidence>
<name>A0A8H4LH02_9HYPO</name>
<protein>
    <recommendedName>
        <fullName evidence="3">Extracellular mutant protein 11 C-terminal domain-containing protein</fullName>
    </recommendedName>
</protein>
<evidence type="ECO:0000259" key="3">
    <source>
        <dbReference type="Pfam" id="PF15463"/>
    </source>
</evidence>
<dbReference type="GO" id="GO:0017025">
    <property type="term" value="F:TBP-class protein binding"/>
    <property type="evidence" value="ECO:0007669"/>
    <property type="project" value="TreeGrafter"/>
</dbReference>
<proteinExistence type="predicted"/>
<sequence>MQPSARTNFSIASRPQGHKATGSAPSSLQPLRNTSATALPTRTMPPSLKDKGGRLLAFASGGGSKTNGSESPVEGRPPPVERPQTVAPAPIRRPMGDFREVPGISGRNTAPPRENHPLSQPPPRSPQLSIASSFNGRVRAHSSDRRQDLFSGSQLDENFMDSGITTPQNEPAVPVKFGPELTRDLRKHNSSRQPPDNRLHRPARPSDAFVMGNGDLLGVSGRPPRHNVQHVGDGFQDAALTSRGKSNGYYENEQARPESPAKPDPKLPVREIKIRKSHTGRSEAYEASEKARSPSPTIRGAQWQAHNRKEDSRRPVASALDDQDNESLAQDEHMTPRPKKLKPVIQNVLLKSSMPVTTIPTTKYRDKKRRRPSPEYDDVALRSMSFAALRQQPFDFDPSKEEQKGIGVNADNLDGKLDQFRHLGEREQHELFSNMSIEDWESSGDWFADEFTSFMKRLTEARRQKRRIIQEFEKEAANREEAVRLKSEAIDRKLCKMKQDGQRVVEDRKV</sequence>
<organism evidence="4 5">
    <name type="scientific">Fusarium albosuccineum</name>
    <dbReference type="NCBI Taxonomy" id="1237068"/>
    <lineage>
        <taxon>Eukaryota</taxon>
        <taxon>Fungi</taxon>
        <taxon>Dikarya</taxon>
        <taxon>Ascomycota</taxon>
        <taxon>Pezizomycotina</taxon>
        <taxon>Sordariomycetes</taxon>
        <taxon>Hypocreomycetidae</taxon>
        <taxon>Hypocreales</taxon>
        <taxon>Nectriaceae</taxon>
        <taxon>Fusarium</taxon>
        <taxon>Fusarium decemcellulare species complex</taxon>
    </lineage>
</organism>
<feature type="domain" description="Extracellular mutant protein 11 C-terminal" evidence="3">
    <location>
        <begin position="375"/>
        <end position="504"/>
    </location>
</feature>
<evidence type="ECO:0000313" key="5">
    <source>
        <dbReference type="Proteomes" id="UP000554235"/>
    </source>
</evidence>
<evidence type="ECO:0000256" key="2">
    <source>
        <dbReference type="SAM" id="MobiDB-lite"/>
    </source>
</evidence>
<feature type="coiled-coil region" evidence="1">
    <location>
        <begin position="455"/>
        <end position="482"/>
    </location>
</feature>
<dbReference type="Pfam" id="PF15463">
    <property type="entry name" value="ECM11"/>
    <property type="match status" value="1"/>
</dbReference>
<dbReference type="Proteomes" id="UP000554235">
    <property type="component" value="Unassembled WGS sequence"/>
</dbReference>
<dbReference type="InterPro" id="IPR029178">
    <property type="entry name" value="Ecm11_C"/>
</dbReference>
<feature type="compositionally biased region" description="Basic and acidic residues" evidence="2">
    <location>
        <begin position="253"/>
        <end position="292"/>
    </location>
</feature>
<dbReference type="GO" id="GO:0042790">
    <property type="term" value="P:nucleolar large rRNA transcription by RNA polymerase I"/>
    <property type="evidence" value="ECO:0007669"/>
    <property type="project" value="TreeGrafter"/>
</dbReference>
<reference evidence="4 5" key="1">
    <citation type="submission" date="2020-01" db="EMBL/GenBank/DDBJ databases">
        <title>Identification and distribution of gene clusters putatively required for synthesis of sphingolipid metabolism inhibitors in phylogenetically diverse species of the filamentous fungus Fusarium.</title>
        <authorList>
            <person name="Kim H.-S."/>
            <person name="Busman M."/>
            <person name="Brown D.W."/>
            <person name="Divon H."/>
            <person name="Uhlig S."/>
            <person name="Proctor R.H."/>
        </authorList>
    </citation>
    <scope>NUCLEOTIDE SEQUENCE [LARGE SCALE GENOMIC DNA]</scope>
    <source>
        <strain evidence="4 5">NRRL 20459</strain>
    </source>
</reference>
<gene>
    <name evidence="4" type="ORF">FALBO_5238</name>
</gene>
<keyword evidence="5" id="KW-1185">Reference proteome</keyword>
<comment type="caution">
    <text evidence="4">The sequence shown here is derived from an EMBL/GenBank/DDBJ whole genome shotgun (WGS) entry which is preliminary data.</text>
</comment>
<feature type="compositionally biased region" description="Polar residues" evidence="2">
    <location>
        <begin position="23"/>
        <end position="40"/>
    </location>
</feature>
<dbReference type="OrthoDB" id="5346740at2759"/>
<dbReference type="AlphaFoldDB" id="A0A8H4LH02"/>
<dbReference type="InterPro" id="IPR053029">
    <property type="entry name" value="RNA_pol_I-specific_init_factor"/>
</dbReference>
<evidence type="ECO:0000313" key="4">
    <source>
        <dbReference type="EMBL" id="KAF4467892.1"/>
    </source>
</evidence>
<feature type="region of interest" description="Disordered" evidence="2">
    <location>
        <begin position="1"/>
        <end position="339"/>
    </location>
</feature>
<dbReference type="EMBL" id="JAADYS010000683">
    <property type="protein sequence ID" value="KAF4467892.1"/>
    <property type="molecule type" value="Genomic_DNA"/>
</dbReference>
<accession>A0A8H4LH02</accession>
<feature type="compositionally biased region" description="Polar residues" evidence="2">
    <location>
        <begin position="1"/>
        <end position="13"/>
    </location>
</feature>
<dbReference type="PANTHER" id="PTHR28244:SF3">
    <property type="entry name" value="EXTRACELLULAR MUTANT PROTEIN 11 C-TERMINAL DOMAIN-CONTAINING PROTEIN"/>
    <property type="match status" value="1"/>
</dbReference>
<keyword evidence="1" id="KW-0175">Coiled coil</keyword>
<dbReference type="PANTHER" id="PTHR28244">
    <property type="entry name" value="RNA POLYMERASE I-SPECIFIC TRANSCRIPTION INITIATION FACTOR RRN11"/>
    <property type="match status" value="1"/>
</dbReference>
<dbReference type="GO" id="GO:0001164">
    <property type="term" value="F:RNA polymerase I core promoter sequence-specific DNA binding"/>
    <property type="evidence" value="ECO:0007669"/>
    <property type="project" value="TreeGrafter"/>
</dbReference>
<dbReference type="GO" id="GO:0070860">
    <property type="term" value="C:RNA polymerase I core factor complex"/>
    <property type="evidence" value="ECO:0007669"/>
    <property type="project" value="TreeGrafter"/>
</dbReference>